<gene>
    <name evidence="1" type="ORF">FWK35_00014159</name>
</gene>
<keyword evidence="2" id="KW-1185">Reference proteome</keyword>
<dbReference type="AlphaFoldDB" id="A0A6G0Y4X6"/>
<reference evidence="1 2" key="1">
    <citation type="submission" date="2019-08" db="EMBL/GenBank/DDBJ databases">
        <title>Whole genome of Aphis craccivora.</title>
        <authorList>
            <person name="Voronova N.V."/>
            <person name="Shulinski R.S."/>
            <person name="Bandarenka Y.V."/>
            <person name="Zhorov D.G."/>
            <person name="Warner D."/>
        </authorList>
    </citation>
    <scope>NUCLEOTIDE SEQUENCE [LARGE SCALE GENOMIC DNA]</scope>
    <source>
        <strain evidence="1">180601</strain>
        <tissue evidence="1">Whole Body</tissue>
    </source>
</reference>
<dbReference type="Proteomes" id="UP000478052">
    <property type="component" value="Unassembled WGS sequence"/>
</dbReference>
<evidence type="ECO:0000313" key="1">
    <source>
        <dbReference type="EMBL" id="KAF0749101.1"/>
    </source>
</evidence>
<accession>A0A6G0Y4X6</accession>
<organism evidence="1 2">
    <name type="scientific">Aphis craccivora</name>
    <name type="common">Cowpea aphid</name>
    <dbReference type="NCBI Taxonomy" id="307492"/>
    <lineage>
        <taxon>Eukaryota</taxon>
        <taxon>Metazoa</taxon>
        <taxon>Ecdysozoa</taxon>
        <taxon>Arthropoda</taxon>
        <taxon>Hexapoda</taxon>
        <taxon>Insecta</taxon>
        <taxon>Pterygota</taxon>
        <taxon>Neoptera</taxon>
        <taxon>Paraneoptera</taxon>
        <taxon>Hemiptera</taxon>
        <taxon>Sternorrhyncha</taxon>
        <taxon>Aphidomorpha</taxon>
        <taxon>Aphidoidea</taxon>
        <taxon>Aphididae</taxon>
        <taxon>Aphidini</taxon>
        <taxon>Aphis</taxon>
        <taxon>Aphis</taxon>
    </lineage>
</organism>
<protein>
    <submittedName>
        <fullName evidence="1">Uncharacterized protein</fullName>
    </submittedName>
</protein>
<proteinExistence type="predicted"/>
<evidence type="ECO:0000313" key="2">
    <source>
        <dbReference type="Proteomes" id="UP000478052"/>
    </source>
</evidence>
<name>A0A6G0Y4X6_APHCR</name>
<comment type="caution">
    <text evidence="1">The sequence shown here is derived from an EMBL/GenBank/DDBJ whole genome shotgun (WGS) entry which is preliminary data.</text>
</comment>
<sequence>MIPMYKHSNDLGNYFEFYKLRSKCKHNRHRDYSFYTINSERNKKNNPNFNELLNINLKIVICPDKLSPIFLQKCAFLLTPVITALFNKSLETGQYQNYPLFLNYLSTIIINTLKYRRRDN</sequence>
<dbReference type="EMBL" id="VUJU01006223">
    <property type="protein sequence ID" value="KAF0749101.1"/>
    <property type="molecule type" value="Genomic_DNA"/>
</dbReference>